<evidence type="ECO:0000256" key="1">
    <source>
        <dbReference type="SAM" id="Phobius"/>
    </source>
</evidence>
<accession>A0A8T9QFF6</accession>
<dbReference type="RefSeq" id="WP_244676914.1">
    <property type="nucleotide sequence ID" value="NZ_CP095046.1"/>
</dbReference>
<evidence type="ECO:0000313" key="2">
    <source>
        <dbReference type="EMBL" id="UOQ73563.1"/>
    </source>
</evidence>
<proteinExistence type="predicted"/>
<gene>
    <name evidence="2" type="ORF">MUN79_06430</name>
</gene>
<protein>
    <submittedName>
        <fullName evidence="2">Uncharacterized protein</fullName>
    </submittedName>
</protein>
<organism evidence="2 3">
    <name type="scientific">Hymenobacter cellulosilyticus</name>
    <dbReference type="NCBI Taxonomy" id="2932248"/>
    <lineage>
        <taxon>Bacteria</taxon>
        <taxon>Pseudomonadati</taxon>
        <taxon>Bacteroidota</taxon>
        <taxon>Cytophagia</taxon>
        <taxon>Cytophagales</taxon>
        <taxon>Hymenobacteraceae</taxon>
        <taxon>Hymenobacter</taxon>
    </lineage>
</organism>
<keyword evidence="1" id="KW-0472">Membrane</keyword>
<keyword evidence="1" id="KW-1133">Transmembrane helix</keyword>
<name>A0A8T9QFF6_9BACT</name>
<keyword evidence="3" id="KW-1185">Reference proteome</keyword>
<dbReference type="AlphaFoldDB" id="A0A8T9QFF6"/>
<feature type="transmembrane region" description="Helical" evidence="1">
    <location>
        <begin position="6"/>
        <end position="29"/>
    </location>
</feature>
<dbReference type="EMBL" id="CP095046">
    <property type="protein sequence ID" value="UOQ73563.1"/>
    <property type="molecule type" value="Genomic_DNA"/>
</dbReference>
<dbReference type="KEGG" id="hcu:MUN79_06430"/>
<reference evidence="2" key="1">
    <citation type="submission" date="2022-04" db="EMBL/GenBank/DDBJ databases">
        <title>Hymenobacter sp. isolated from the air.</title>
        <authorList>
            <person name="Won M."/>
            <person name="Lee C.-M."/>
            <person name="Woen H.-Y."/>
            <person name="Kwon S.-W."/>
        </authorList>
    </citation>
    <scope>NUCLEOTIDE SEQUENCE</scope>
    <source>
        <strain evidence="2">5116S-3</strain>
    </source>
</reference>
<dbReference type="Proteomes" id="UP000831796">
    <property type="component" value="Chromosome"/>
</dbReference>
<keyword evidence="1" id="KW-0812">Transmembrane</keyword>
<evidence type="ECO:0000313" key="3">
    <source>
        <dbReference type="Proteomes" id="UP000831796"/>
    </source>
</evidence>
<sequence>MPFIEVAISLALLYLFFSQVVLSGFELIAGRINLRGRFLRHQLNKALNSGNDKNWAEMMYRHPSVDMLAQTARRSPTYVPSSVFVKAIVDLVIDEARIHRFVPRQPSGTDSTAAPTGEYEYQVTDPAGTPLQKFEAGLAKVSPGDFKTLLQSLLLNARGCTPAGPQGNDDQIFAEFLRGLAVWYDNYMERVTGWYKREIRPYLFLLGLVLAIACNLDSLYVARYFWNHADERRQVADYATQVVQQELARQRAATPAARQSAATTAKPADTTRIGQQVRTFVQHADSLTQGLQARGFPIGWTVAARVDSTKLPKVFYAYYPAAYTPLTTGQHIWRWLRKKTGFDNPTPTLRPSYWVRYERQQKPAKSAAPSAVRILQQFWQRDTLLRAPRPLRACYYAPPRPLPPPPTCSNPSGLRLWAGCSRPRRLALGPRSGLSCSTVWSICATREYGRPRLPMLPRKNLPDLPDFLWVISITATPTFSTWTAPRSSFWTRTPGGGSAACCALFSAFPG</sequence>